<organism evidence="1 2">
    <name type="scientific">Cellulomonas edaphi</name>
    <dbReference type="NCBI Taxonomy" id="3053468"/>
    <lineage>
        <taxon>Bacteria</taxon>
        <taxon>Bacillati</taxon>
        <taxon>Actinomycetota</taxon>
        <taxon>Actinomycetes</taxon>
        <taxon>Micrococcales</taxon>
        <taxon>Cellulomonadaceae</taxon>
        <taxon>Cellulomonas</taxon>
    </lineage>
</organism>
<evidence type="ECO:0000313" key="2">
    <source>
        <dbReference type="Proteomes" id="UP001321453"/>
    </source>
</evidence>
<proteinExistence type="predicted"/>
<dbReference type="RefSeq" id="WP_289444222.1">
    <property type="nucleotide sequence ID" value="NZ_JAUCGR010000001.1"/>
</dbReference>
<dbReference type="SUPFAM" id="SSF51658">
    <property type="entry name" value="Xylose isomerase-like"/>
    <property type="match status" value="1"/>
</dbReference>
<name>A0ABT7S2J1_9CELL</name>
<dbReference type="InterPro" id="IPR036237">
    <property type="entry name" value="Xyl_isomerase-like_sf"/>
</dbReference>
<protein>
    <recommendedName>
        <fullName evidence="3">Sugar phosphate isomerase/epimerase</fullName>
    </recommendedName>
</protein>
<dbReference type="EMBL" id="JAUCGR010000001">
    <property type="protein sequence ID" value="MDM7829826.1"/>
    <property type="molecule type" value="Genomic_DNA"/>
</dbReference>
<reference evidence="1 2" key="1">
    <citation type="submission" date="2023-06" db="EMBL/GenBank/DDBJ databases">
        <title>Cellulomonas sp. MW9 Whole genome sequence.</title>
        <authorList>
            <person name="Park S."/>
        </authorList>
    </citation>
    <scope>NUCLEOTIDE SEQUENCE [LARGE SCALE GENOMIC DNA]</scope>
    <source>
        <strain evidence="1 2">MW9</strain>
    </source>
</reference>
<keyword evidence="2" id="KW-1185">Reference proteome</keyword>
<sequence>MSITAMWAWDNPVPASQDARGRGYAPAAPDELVAFTRAHDLTRVMLSAPWAADEGPVGQWFTAALRALDGAGVSAAALGGDPGWLTAPRLAVQWSRAARAAGATQIQLDVEPWALPAWQSDRDGAIRRWLAVLDAVRADAPECPVGIDCPWWLASEPWGHGTVLDAALERADRIVVVAFSDHAAGPDGIVALATPAARRSTVPFTIGVETDTPEVAGGARFTFYDEGPVVLEREAALVDAAFADTAGYEGVAVEHHRAWRALLEP</sequence>
<evidence type="ECO:0000313" key="1">
    <source>
        <dbReference type="EMBL" id="MDM7829826.1"/>
    </source>
</evidence>
<accession>A0ABT7S2J1</accession>
<evidence type="ECO:0008006" key="3">
    <source>
        <dbReference type="Google" id="ProtNLM"/>
    </source>
</evidence>
<dbReference type="Proteomes" id="UP001321453">
    <property type="component" value="Unassembled WGS sequence"/>
</dbReference>
<gene>
    <name evidence="1" type="ORF">QRT05_00645</name>
</gene>
<comment type="caution">
    <text evidence="1">The sequence shown here is derived from an EMBL/GenBank/DDBJ whole genome shotgun (WGS) entry which is preliminary data.</text>
</comment>